<keyword evidence="2" id="KW-0805">Transcription regulation</keyword>
<dbReference type="SUPFAM" id="SSF88659">
    <property type="entry name" value="Sigma3 and sigma4 domains of RNA polymerase sigma factors"/>
    <property type="match status" value="1"/>
</dbReference>
<evidence type="ECO:0000259" key="5">
    <source>
        <dbReference type="Pfam" id="PF04542"/>
    </source>
</evidence>
<evidence type="ECO:0000313" key="8">
    <source>
        <dbReference type="Proteomes" id="UP000823886"/>
    </source>
</evidence>
<evidence type="ECO:0000256" key="2">
    <source>
        <dbReference type="ARBA" id="ARBA00023015"/>
    </source>
</evidence>
<evidence type="ECO:0000256" key="4">
    <source>
        <dbReference type="ARBA" id="ARBA00023163"/>
    </source>
</evidence>
<dbReference type="Gene3D" id="1.10.10.10">
    <property type="entry name" value="Winged helix-like DNA-binding domain superfamily/Winged helix DNA-binding domain"/>
    <property type="match status" value="1"/>
</dbReference>
<dbReference type="SUPFAM" id="SSF88946">
    <property type="entry name" value="Sigma2 domain of RNA polymerase sigma factors"/>
    <property type="match status" value="1"/>
</dbReference>
<dbReference type="NCBIfam" id="TIGR02937">
    <property type="entry name" value="sigma70-ECF"/>
    <property type="match status" value="1"/>
</dbReference>
<dbReference type="AlphaFoldDB" id="A0A9D2PNR5"/>
<proteinExistence type="inferred from homology"/>
<evidence type="ECO:0000256" key="1">
    <source>
        <dbReference type="ARBA" id="ARBA00010641"/>
    </source>
</evidence>
<dbReference type="EMBL" id="DWVZ01000157">
    <property type="protein sequence ID" value="HJC64319.1"/>
    <property type="molecule type" value="Genomic_DNA"/>
</dbReference>
<dbReference type="InterPro" id="IPR007627">
    <property type="entry name" value="RNA_pol_sigma70_r2"/>
</dbReference>
<comment type="caution">
    <text evidence="7">The sequence shown here is derived from an EMBL/GenBank/DDBJ whole genome shotgun (WGS) entry which is preliminary data.</text>
</comment>
<name>A0A9D2PNR5_9FIRM</name>
<dbReference type="InterPro" id="IPR014284">
    <property type="entry name" value="RNA_pol_sigma-70_dom"/>
</dbReference>
<comment type="similarity">
    <text evidence="1">Belongs to the sigma-70 factor family. ECF subfamily.</text>
</comment>
<evidence type="ECO:0000313" key="7">
    <source>
        <dbReference type="EMBL" id="HJC64319.1"/>
    </source>
</evidence>
<dbReference type="PANTHER" id="PTHR43133:SF60">
    <property type="entry name" value="RNA POLYMERASE SIGMA FACTOR SIGV"/>
    <property type="match status" value="1"/>
</dbReference>
<dbReference type="Pfam" id="PF08281">
    <property type="entry name" value="Sigma70_r4_2"/>
    <property type="match status" value="1"/>
</dbReference>
<feature type="domain" description="RNA polymerase sigma-70 region 2" evidence="5">
    <location>
        <begin position="20"/>
        <end position="88"/>
    </location>
</feature>
<dbReference type="GO" id="GO:0006352">
    <property type="term" value="P:DNA-templated transcription initiation"/>
    <property type="evidence" value="ECO:0007669"/>
    <property type="project" value="InterPro"/>
</dbReference>
<dbReference type="InterPro" id="IPR013325">
    <property type="entry name" value="RNA_pol_sigma_r2"/>
</dbReference>
<dbReference type="InterPro" id="IPR039425">
    <property type="entry name" value="RNA_pol_sigma-70-like"/>
</dbReference>
<feature type="domain" description="RNA polymerase sigma factor 70 region 4 type 2" evidence="6">
    <location>
        <begin position="112"/>
        <end position="162"/>
    </location>
</feature>
<keyword evidence="4" id="KW-0804">Transcription</keyword>
<reference evidence="7" key="1">
    <citation type="journal article" date="2021" name="PeerJ">
        <title>Extensive microbial diversity within the chicken gut microbiome revealed by metagenomics and culture.</title>
        <authorList>
            <person name="Gilroy R."/>
            <person name="Ravi A."/>
            <person name="Getino M."/>
            <person name="Pursley I."/>
            <person name="Horton D.L."/>
            <person name="Alikhan N.F."/>
            <person name="Baker D."/>
            <person name="Gharbi K."/>
            <person name="Hall N."/>
            <person name="Watson M."/>
            <person name="Adriaenssens E.M."/>
            <person name="Foster-Nyarko E."/>
            <person name="Jarju S."/>
            <person name="Secka A."/>
            <person name="Antonio M."/>
            <person name="Oren A."/>
            <person name="Chaudhuri R.R."/>
            <person name="La Ragione R."/>
            <person name="Hildebrand F."/>
            <person name="Pallen M.J."/>
        </authorList>
    </citation>
    <scope>NUCLEOTIDE SEQUENCE</scope>
    <source>
        <strain evidence="7">ChiBcec2-3848</strain>
    </source>
</reference>
<dbReference type="GO" id="GO:0016987">
    <property type="term" value="F:sigma factor activity"/>
    <property type="evidence" value="ECO:0007669"/>
    <property type="project" value="UniProtKB-KW"/>
</dbReference>
<evidence type="ECO:0000256" key="3">
    <source>
        <dbReference type="ARBA" id="ARBA00023082"/>
    </source>
</evidence>
<sequence length="172" mass="19910">MMIYLQMIDAPEDRSKFEQIYMEYRSMMFHIANRILTNEQDAEDAVHEAFLKIAENIEKIGQPKCPKTLGYIVTIVENKSIDLYRKCNRHQIVELDDEMQGVPAVYEGENTLAACILKLPARYREVILLRYHQGYSVKEVAAMLGISHAAASKLDQRAKNRLKELYEKEGKL</sequence>
<dbReference type="InterPro" id="IPR013249">
    <property type="entry name" value="RNA_pol_sigma70_r4_t2"/>
</dbReference>
<organism evidence="7 8">
    <name type="scientific">Candidatus Blautia merdavium</name>
    <dbReference type="NCBI Taxonomy" id="2838494"/>
    <lineage>
        <taxon>Bacteria</taxon>
        <taxon>Bacillati</taxon>
        <taxon>Bacillota</taxon>
        <taxon>Clostridia</taxon>
        <taxon>Lachnospirales</taxon>
        <taxon>Lachnospiraceae</taxon>
        <taxon>Blautia</taxon>
    </lineage>
</organism>
<dbReference type="PANTHER" id="PTHR43133">
    <property type="entry name" value="RNA POLYMERASE ECF-TYPE SIGMA FACTO"/>
    <property type="match status" value="1"/>
</dbReference>
<dbReference type="Gene3D" id="1.10.1740.10">
    <property type="match status" value="1"/>
</dbReference>
<dbReference type="CDD" id="cd06171">
    <property type="entry name" value="Sigma70_r4"/>
    <property type="match status" value="1"/>
</dbReference>
<dbReference type="InterPro" id="IPR013324">
    <property type="entry name" value="RNA_pol_sigma_r3/r4-like"/>
</dbReference>
<reference evidence="7" key="2">
    <citation type="submission" date="2021-04" db="EMBL/GenBank/DDBJ databases">
        <authorList>
            <person name="Gilroy R."/>
        </authorList>
    </citation>
    <scope>NUCLEOTIDE SEQUENCE</scope>
    <source>
        <strain evidence="7">ChiBcec2-3848</strain>
    </source>
</reference>
<accession>A0A9D2PNR5</accession>
<evidence type="ECO:0000259" key="6">
    <source>
        <dbReference type="Pfam" id="PF08281"/>
    </source>
</evidence>
<dbReference type="Proteomes" id="UP000823886">
    <property type="component" value="Unassembled WGS sequence"/>
</dbReference>
<dbReference type="GO" id="GO:0003677">
    <property type="term" value="F:DNA binding"/>
    <property type="evidence" value="ECO:0007669"/>
    <property type="project" value="InterPro"/>
</dbReference>
<dbReference type="Pfam" id="PF04542">
    <property type="entry name" value="Sigma70_r2"/>
    <property type="match status" value="1"/>
</dbReference>
<gene>
    <name evidence="7" type="ORF">H9753_12005</name>
</gene>
<protein>
    <submittedName>
        <fullName evidence="7">Sigma-70 family RNA polymerase sigma factor</fullName>
    </submittedName>
</protein>
<keyword evidence="3" id="KW-0731">Sigma factor</keyword>
<dbReference type="InterPro" id="IPR036388">
    <property type="entry name" value="WH-like_DNA-bd_sf"/>
</dbReference>